<keyword evidence="2" id="KW-1185">Reference proteome</keyword>
<dbReference type="Proteomes" id="UP001208649">
    <property type="component" value="Unassembled WGS sequence"/>
</dbReference>
<name>A0ABT2W8R7_9FLAO</name>
<sequence>MKKVVKYFLPLVFMLFSCDQQVEYFITTEYQYSNSTASKVSLILYDQSNQIIEVIEIEPQQSHTDYLEAEGFEKGIVPPFSYSYGKTLRVVLKFESSNTCITYTNNQEILDYTRYDNYMPAMLSGNHNTLVFDIGSVEEAMAINCN</sequence>
<gene>
    <name evidence="1" type="ORF">NZ698_07610</name>
</gene>
<comment type="caution">
    <text evidence="1">The sequence shown here is derived from an EMBL/GenBank/DDBJ whole genome shotgun (WGS) entry which is preliminary data.</text>
</comment>
<dbReference type="PROSITE" id="PS51257">
    <property type="entry name" value="PROKAR_LIPOPROTEIN"/>
    <property type="match status" value="1"/>
</dbReference>
<organism evidence="1 2">
    <name type="scientific">Chryseobacterium edaphi</name>
    <dbReference type="NCBI Taxonomy" id="2976532"/>
    <lineage>
        <taxon>Bacteria</taxon>
        <taxon>Pseudomonadati</taxon>
        <taxon>Bacteroidota</taxon>
        <taxon>Flavobacteriia</taxon>
        <taxon>Flavobacteriales</taxon>
        <taxon>Weeksellaceae</taxon>
        <taxon>Chryseobacterium group</taxon>
        <taxon>Chryseobacterium</taxon>
    </lineage>
</organism>
<dbReference type="RefSeq" id="WP_263002477.1">
    <property type="nucleotide sequence ID" value="NZ_JAOTEM010000001.1"/>
</dbReference>
<proteinExistence type="predicted"/>
<reference evidence="2" key="1">
    <citation type="submission" date="2023-07" db="EMBL/GenBank/DDBJ databases">
        <title>Chryseobacterium sp. strain PBS4-4 Genome sequencing and assembly.</title>
        <authorList>
            <person name="Jung Y."/>
        </authorList>
    </citation>
    <scope>NUCLEOTIDE SEQUENCE [LARGE SCALE GENOMIC DNA]</scope>
    <source>
        <strain evidence="2">PBS4-4</strain>
    </source>
</reference>
<evidence type="ECO:0000313" key="2">
    <source>
        <dbReference type="Proteomes" id="UP001208649"/>
    </source>
</evidence>
<evidence type="ECO:0008006" key="3">
    <source>
        <dbReference type="Google" id="ProtNLM"/>
    </source>
</evidence>
<protein>
    <recommendedName>
        <fullName evidence="3">Lipoprotein</fullName>
    </recommendedName>
</protein>
<dbReference type="EMBL" id="JAOTEM010000001">
    <property type="protein sequence ID" value="MCU7617060.1"/>
    <property type="molecule type" value="Genomic_DNA"/>
</dbReference>
<accession>A0ABT2W8R7</accession>
<evidence type="ECO:0000313" key="1">
    <source>
        <dbReference type="EMBL" id="MCU7617060.1"/>
    </source>
</evidence>